<keyword evidence="1" id="KW-1015">Disulfide bond</keyword>
<dbReference type="PANTHER" id="PTHR11339">
    <property type="entry name" value="EXTRACELLULAR MATRIX GLYCOPROTEIN RELATED"/>
    <property type="match status" value="1"/>
</dbReference>
<name>A0A8X6G5D3_TRICU</name>
<feature type="domain" description="VWFD" evidence="3">
    <location>
        <begin position="1"/>
        <end position="92"/>
    </location>
</feature>
<organism evidence="4 5">
    <name type="scientific">Trichonephila clavata</name>
    <name type="common">Joro spider</name>
    <name type="synonym">Nephila clavata</name>
    <dbReference type="NCBI Taxonomy" id="2740835"/>
    <lineage>
        <taxon>Eukaryota</taxon>
        <taxon>Metazoa</taxon>
        <taxon>Ecdysozoa</taxon>
        <taxon>Arthropoda</taxon>
        <taxon>Chelicerata</taxon>
        <taxon>Arachnida</taxon>
        <taxon>Araneae</taxon>
        <taxon>Araneomorphae</taxon>
        <taxon>Entelegynae</taxon>
        <taxon>Araneoidea</taxon>
        <taxon>Nephilidae</taxon>
        <taxon>Trichonephila</taxon>
    </lineage>
</organism>
<evidence type="ECO:0000313" key="4">
    <source>
        <dbReference type="EMBL" id="GFQ96682.1"/>
    </source>
</evidence>
<sequence length="189" mass="20939">MTSLPVIAPGIYIGQSTSKYIRAQLNNGLEILWDHFGQNIQVFAPKELFGSLRGLCGTFTKSRQDEFLTPEGDIETSIGAFVLKWQVEESCKDVEEPTDLEGNEKACDTYSERRGVASEVCIILKGPVFTECHDLLDFGRYYADCMEDVCSCEDDPVTCSCLSLANFANACARKGKPISWRQAVPECGK</sequence>
<proteinExistence type="predicted"/>
<dbReference type="PANTHER" id="PTHR11339:SF393">
    <property type="entry name" value="VWFD DOMAIN-CONTAINING PROTEIN"/>
    <property type="match status" value="1"/>
</dbReference>
<keyword evidence="2" id="KW-0325">Glycoprotein</keyword>
<dbReference type="OrthoDB" id="6433408at2759"/>
<dbReference type="AlphaFoldDB" id="A0A8X6G5D3"/>
<reference evidence="4" key="1">
    <citation type="submission" date="2020-07" db="EMBL/GenBank/DDBJ databases">
        <title>Multicomponent nature underlies the extraordinary mechanical properties of spider dragline silk.</title>
        <authorList>
            <person name="Kono N."/>
            <person name="Nakamura H."/>
            <person name="Mori M."/>
            <person name="Yoshida Y."/>
            <person name="Ohtoshi R."/>
            <person name="Malay A.D."/>
            <person name="Moran D.A.P."/>
            <person name="Tomita M."/>
            <person name="Numata K."/>
            <person name="Arakawa K."/>
        </authorList>
    </citation>
    <scope>NUCLEOTIDE SEQUENCE</scope>
</reference>
<dbReference type="SMART" id="SM00832">
    <property type="entry name" value="C8"/>
    <property type="match status" value="1"/>
</dbReference>
<dbReference type="GO" id="GO:0005615">
    <property type="term" value="C:extracellular space"/>
    <property type="evidence" value="ECO:0007669"/>
    <property type="project" value="TreeGrafter"/>
</dbReference>
<evidence type="ECO:0000256" key="2">
    <source>
        <dbReference type="ARBA" id="ARBA00023180"/>
    </source>
</evidence>
<dbReference type="InterPro" id="IPR014853">
    <property type="entry name" value="VWF/SSPO/ZAN-like_Cys-rich_dom"/>
</dbReference>
<dbReference type="Proteomes" id="UP000887116">
    <property type="component" value="Unassembled WGS sequence"/>
</dbReference>
<evidence type="ECO:0000259" key="3">
    <source>
        <dbReference type="PROSITE" id="PS51233"/>
    </source>
</evidence>
<dbReference type="Pfam" id="PF08742">
    <property type="entry name" value="C8"/>
    <property type="match status" value="1"/>
</dbReference>
<accession>A0A8X6G5D3</accession>
<dbReference type="PROSITE" id="PS51233">
    <property type="entry name" value="VWFD"/>
    <property type="match status" value="1"/>
</dbReference>
<dbReference type="GO" id="GO:0031012">
    <property type="term" value="C:extracellular matrix"/>
    <property type="evidence" value="ECO:0007669"/>
    <property type="project" value="TreeGrafter"/>
</dbReference>
<protein>
    <submittedName>
        <fullName evidence="4">SCO-spondin</fullName>
    </submittedName>
</protein>
<gene>
    <name evidence="4" type="primary">SSPO</name>
    <name evidence="4" type="ORF">TNCT_120561</name>
</gene>
<dbReference type="EMBL" id="BMAO01024644">
    <property type="protein sequence ID" value="GFQ96682.1"/>
    <property type="molecule type" value="Genomic_DNA"/>
</dbReference>
<comment type="caution">
    <text evidence="4">The sequence shown here is derived from an EMBL/GenBank/DDBJ whole genome shotgun (WGS) entry which is preliminary data.</text>
</comment>
<dbReference type="InterPro" id="IPR050780">
    <property type="entry name" value="Mucin_vWF_Thrombospondin_sf"/>
</dbReference>
<evidence type="ECO:0000256" key="1">
    <source>
        <dbReference type="ARBA" id="ARBA00023157"/>
    </source>
</evidence>
<dbReference type="Pfam" id="PF00094">
    <property type="entry name" value="VWD"/>
    <property type="match status" value="1"/>
</dbReference>
<evidence type="ECO:0000313" key="5">
    <source>
        <dbReference type="Proteomes" id="UP000887116"/>
    </source>
</evidence>
<dbReference type="InterPro" id="IPR001846">
    <property type="entry name" value="VWF_type-D"/>
</dbReference>
<keyword evidence="5" id="KW-1185">Reference proteome</keyword>